<evidence type="ECO:0000313" key="11">
    <source>
        <dbReference type="Proteomes" id="UP001600941"/>
    </source>
</evidence>
<dbReference type="CDD" id="cd00082">
    <property type="entry name" value="HisKA"/>
    <property type="match status" value="1"/>
</dbReference>
<feature type="transmembrane region" description="Helical" evidence="8">
    <location>
        <begin position="35"/>
        <end position="55"/>
    </location>
</feature>
<dbReference type="SMART" id="SM00388">
    <property type="entry name" value="HisKA"/>
    <property type="match status" value="1"/>
</dbReference>
<dbReference type="InterPro" id="IPR036097">
    <property type="entry name" value="HisK_dim/P_sf"/>
</dbReference>
<dbReference type="InterPro" id="IPR005467">
    <property type="entry name" value="His_kinase_dom"/>
</dbReference>
<dbReference type="InterPro" id="IPR003661">
    <property type="entry name" value="HisK_dim/P_dom"/>
</dbReference>
<dbReference type="Gene3D" id="3.30.565.10">
    <property type="entry name" value="Histidine kinase-like ATPase, C-terminal domain"/>
    <property type="match status" value="1"/>
</dbReference>
<evidence type="ECO:0000256" key="1">
    <source>
        <dbReference type="ARBA" id="ARBA00000085"/>
    </source>
</evidence>
<dbReference type="SUPFAM" id="SSF55874">
    <property type="entry name" value="ATPase domain of HSP90 chaperone/DNA topoisomerase II/histidine kinase"/>
    <property type="match status" value="1"/>
</dbReference>
<evidence type="ECO:0000256" key="7">
    <source>
        <dbReference type="ARBA" id="ARBA00023012"/>
    </source>
</evidence>
<dbReference type="Gene3D" id="1.10.287.130">
    <property type="match status" value="1"/>
</dbReference>
<comment type="catalytic activity">
    <reaction evidence="1">
        <text>ATP + protein L-histidine = ADP + protein N-phospho-L-histidine.</text>
        <dbReference type="EC" id="2.7.13.3"/>
    </reaction>
</comment>
<dbReference type="Proteomes" id="UP001600941">
    <property type="component" value="Unassembled WGS sequence"/>
</dbReference>
<keyword evidence="8" id="KW-0812">Transmembrane</keyword>
<keyword evidence="8" id="KW-0472">Membrane</keyword>
<evidence type="ECO:0000313" key="10">
    <source>
        <dbReference type="EMBL" id="GAA6502026.1"/>
    </source>
</evidence>
<feature type="domain" description="Histidine kinase" evidence="9">
    <location>
        <begin position="123"/>
        <end position="337"/>
    </location>
</feature>
<evidence type="ECO:0000256" key="2">
    <source>
        <dbReference type="ARBA" id="ARBA00004370"/>
    </source>
</evidence>
<organism evidence="10 11">
    <name type="scientific">Blautia parvula</name>
    <dbReference type="NCBI Taxonomy" id="2877527"/>
    <lineage>
        <taxon>Bacteria</taxon>
        <taxon>Bacillati</taxon>
        <taxon>Bacillota</taxon>
        <taxon>Clostridia</taxon>
        <taxon>Lachnospirales</taxon>
        <taxon>Lachnospiraceae</taxon>
        <taxon>Blautia</taxon>
    </lineage>
</organism>
<comment type="subcellular location">
    <subcellularLocation>
        <location evidence="2">Membrane</location>
    </subcellularLocation>
</comment>
<dbReference type="Pfam" id="PF00512">
    <property type="entry name" value="HisKA"/>
    <property type="match status" value="1"/>
</dbReference>
<keyword evidence="11" id="KW-1185">Reference proteome</keyword>
<dbReference type="SMART" id="SM00387">
    <property type="entry name" value="HATPase_c"/>
    <property type="match status" value="1"/>
</dbReference>
<dbReference type="PANTHER" id="PTHR45453:SF1">
    <property type="entry name" value="PHOSPHATE REGULON SENSOR PROTEIN PHOR"/>
    <property type="match status" value="1"/>
</dbReference>
<gene>
    <name evidence="10" type="ORF">K340107D12_48420</name>
</gene>
<evidence type="ECO:0000259" key="9">
    <source>
        <dbReference type="PROSITE" id="PS50109"/>
    </source>
</evidence>
<evidence type="ECO:0000256" key="3">
    <source>
        <dbReference type="ARBA" id="ARBA00012438"/>
    </source>
</evidence>
<evidence type="ECO:0000256" key="8">
    <source>
        <dbReference type="SAM" id="Phobius"/>
    </source>
</evidence>
<dbReference type="PANTHER" id="PTHR45453">
    <property type="entry name" value="PHOSPHATE REGULON SENSOR PROTEIN PHOR"/>
    <property type="match status" value="1"/>
</dbReference>
<feature type="transmembrane region" description="Helical" evidence="8">
    <location>
        <begin position="7"/>
        <end position="29"/>
    </location>
</feature>
<sequence>MKKIVWPILTAVHFLAVCGVSFFLFLQPVSFEIKILLWVSMWGLWAAGIGSYLYFRNQYVKYSRGVCHYAQEIMNGNPCAEVQNQETLTSKMVMELQKTGEILEYKARAAEKEKAETQQMVSDITHQLKTPITNIKMYGETLCEENLSKNEERQFIQIILQQVDKLEFLIESLAEMSRLESKMLHMHPENCKLIQTVSRALDTVRSRADEKKMELQVDVRPTIEVSHDSKWTAEALGNILDNAVKYTQSGGKITVSARNLEMYVVISISDNGIGIDPGHYNRIFQRFYREAKAAKTEGLGIGLYLARQIITLQGGYIKVRSKEGYGTEFEVFLPRRAA</sequence>
<proteinExistence type="predicted"/>
<dbReference type="InterPro" id="IPR003594">
    <property type="entry name" value="HATPase_dom"/>
</dbReference>
<keyword evidence="4" id="KW-0597">Phosphoprotein</keyword>
<dbReference type="InterPro" id="IPR050351">
    <property type="entry name" value="BphY/WalK/GraS-like"/>
</dbReference>
<protein>
    <recommendedName>
        <fullName evidence="3">histidine kinase</fullName>
        <ecNumber evidence="3">2.7.13.3</ecNumber>
    </recommendedName>
</protein>
<dbReference type="EC" id="2.7.13.3" evidence="3"/>
<dbReference type="PRINTS" id="PR00344">
    <property type="entry name" value="BCTRLSENSOR"/>
</dbReference>
<dbReference type="PROSITE" id="PS50109">
    <property type="entry name" value="HIS_KIN"/>
    <property type="match status" value="1"/>
</dbReference>
<evidence type="ECO:0000256" key="4">
    <source>
        <dbReference type="ARBA" id="ARBA00022553"/>
    </source>
</evidence>
<dbReference type="SUPFAM" id="SSF47384">
    <property type="entry name" value="Homodimeric domain of signal transducing histidine kinase"/>
    <property type="match status" value="1"/>
</dbReference>
<dbReference type="InterPro" id="IPR036890">
    <property type="entry name" value="HATPase_C_sf"/>
</dbReference>
<comment type="caution">
    <text evidence="10">The sequence shown here is derived from an EMBL/GenBank/DDBJ whole genome shotgun (WGS) entry which is preliminary data.</text>
</comment>
<dbReference type="RefSeq" id="WP_227209847.1">
    <property type="nucleotide sequence ID" value="NZ_BAABZQ010000001.1"/>
</dbReference>
<dbReference type="CDD" id="cd00075">
    <property type="entry name" value="HATPase"/>
    <property type="match status" value="1"/>
</dbReference>
<reference evidence="10 11" key="1">
    <citation type="submission" date="2024-04" db="EMBL/GenBank/DDBJ databases">
        <title>Defined microbial consortia suppress multidrug-resistant proinflammatory Enterobacteriaceae via ecological control.</title>
        <authorList>
            <person name="Furuichi M."/>
            <person name="Kawaguchi T."/>
            <person name="Pust M."/>
            <person name="Yasuma K."/>
            <person name="Plichta D."/>
            <person name="Hasegawa N."/>
            <person name="Ohya T."/>
            <person name="Bhattarai S."/>
            <person name="Sasajima S."/>
            <person name="Aoto Y."/>
            <person name="Tuganbaev T."/>
            <person name="Yaginuma M."/>
            <person name="Ueda M."/>
            <person name="Okahashi N."/>
            <person name="Amafuji K."/>
            <person name="Kiridooshi Y."/>
            <person name="Sugita K."/>
            <person name="Strazar M."/>
            <person name="Skelly A."/>
            <person name="Suda W."/>
            <person name="Hattori M."/>
            <person name="Nakamoto N."/>
            <person name="Caballero S."/>
            <person name="Norman J."/>
            <person name="Olle B."/>
            <person name="Tanoue T."/>
            <person name="Arita M."/>
            <person name="Bucci V."/>
            <person name="Atarashi K."/>
            <person name="Xavier R."/>
            <person name="Honda K."/>
        </authorList>
    </citation>
    <scope>NUCLEOTIDE SEQUENCE [LARGE SCALE GENOMIC DNA]</scope>
    <source>
        <strain evidence="11">k34-0107-D12</strain>
    </source>
</reference>
<accession>A0ABQ0BZT8</accession>
<evidence type="ECO:0000256" key="5">
    <source>
        <dbReference type="ARBA" id="ARBA00022679"/>
    </source>
</evidence>
<dbReference type="EMBL" id="BAABZQ010000001">
    <property type="protein sequence ID" value="GAA6502026.1"/>
    <property type="molecule type" value="Genomic_DNA"/>
</dbReference>
<evidence type="ECO:0000256" key="6">
    <source>
        <dbReference type="ARBA" id="ARBA00022777"/>
    </source>
</evidence>
<keyword evidence="5" id="KW-0808">Transferase</keyword>
<dbReference type="InterPro" id="IPR004358">
    <property type="entry name" value="Sig_transdc_His_kin-like_C"/>
</dbReference>
<keyword evidence="6 10" id="KW-0418">Kinase</keyword>
<name>A0ABQ0BZT8_9FIRM</name>
<keyword evidence="8" id="KW-1133">Transmembrane helix</keyword>
<keyword evidence="7" id="KW-0902">Two-component regulatory system</keyword>
<dbReference type="GO" id="GO:0016301">
    <property type="term" value="F:kinase activity"/>
    <property type="evidence" value="ECO:0007669"/>
    <property type="project" value="UniProtKB-KW"/>
</dbReference>
<dbReference type="Pfam" id="PF02518">
    <property type="entry name" value="HATPase_c"/>
    <property type="match status" value="1"/>
</dbReference>